<proteinExistence type="predicted"/>
<dbReference type="Proteomes" id="UP000789524">
    <property type="component" value="Unassembled WGS sequence"/>
</dbReference>
<feature type="compositionally biased region" description="Basic and acidic residues" evidence="1">
    <location>
        <begin position="61"/>
        <end position="82"/>
    </location>
</feature>
<feature type="region of interest" description="Disordered" evidence="1">
    <location>
        <begin position="48"/>
        <end position="82"/>
    </location>
</feature>
<name>A0A8J2RIY6_9NEOP</name>
<evidence type="ECO:0000313" key="2">
    <source>
        <dbReference type="EMBL" id="CAG9584735.1"/>
    </source>
</evidence>
<evidence type="ECO:0000256" key="1">
    <source>
        <dbReference type="SAM" id="MobiDB-lite"/>
    </source>
</evidence>
<dbReference type="EMBL" id="CAKASE010000082">
    <property type="protein sequence ID" value="CAG9584735.1"/>
    <property type="molecule type" value="Genomic_DNA"/>
</dbReference>
<comment type="caution">
    <text evidence="2">The sequence shown here is derived from an EMBL/GenBank/DDBJ whole genome shotgun (WGS) entry which is preliminary data.</text>
</comment>
<keyword evidence="3" id="KW-1185">Reference proteome</keyword>
<evidence type="ECO:0000313" key="3">
    <source>
        <dbReference type="Proteomes" id="UP000789524"/>
    </source>
</evidence>
<gene>
    <name evidence="2" type="ORF">DCHRY22_LOCUS15276</name>
</gene>
<protein>
    <submittedName>
        <fullName evidence="2">(African queen) hypothetical protein</fullName>
    </submittedName>
</protein>
<accession>A0A8J2RIY6</accession>
<dbReference type="AlphaFoldDB" id="A0A8J2RIY6"/>
<sequence length="82" mass="9238">MRLLMCVSLKGYTTSPLSAVLCNTPFMNMVPDRLVEDALRRASLTNKPSVVKYPPDYFNSAEEHSSSSDDEKQPNKVMKDIK</sequence>
<reference evidence="2" key="1">
    <citation type="submission" date="2021-09" db="EMBL/GenBank/DDBJ databases">
        <authorList>
            <person name="Martin H S."/>
        </authorList>
    </citation>
    <scope>NUCLEOTIDE SEQUENCE</scope>
</reference>
<organism evidence="2 3">
    <name type="scientific">Danaus chrysippus</name>
    <name type="common">African queen</name>
    <dbReference type="NCBI Taxonomy" id="151541"/>
    <lineage>
        <taxon>Eukaryota</taxon>
        <taxon>Metazoa</taxon>
        <taxon>Ecdysozoa</taxon>
        <taxon>Arthropoda</taxon>
        <taxon>Hexapoda</taxon>
        <taxon>Insecta</taxon>
        <taxon>Pterygota</taxon>
        <taxon>Neoptera</taxon>
        <taxon>Endopterygota</taxon>
        <taxon>Lepidoptera</taxon>
        <taxon>Glossata</taxon>
        <taxon>Ditrysia</taxon>
        <taxon>Papilionoidea</taxon>
        <taxon>Nymphalidae</taxon>
        <taxon>Danainae</taxon>
        <taxon>Danaini</taxon>
        <taxon>Danaina</taxon>
        <taxon>Danaus</taxon>
        <taxon>Anosia</taxon>
    </lineage>
</organism>
<dbReference type="OrthoDB" id="6931106at2759"/>